<dbReference type="GO" id="GO:0035999">
    <property type="term" value="P:tetrahydrofolate interconversion"/>
    <property type="evidence" value="ECO:0007669"/>
    <property type="project" value="TreeGrafter"/>
</dbReference>
<accession>A0A6A8M8V5</accession>
<dbReference type="PANTHER" id="PTHR23407">
    <property type="entry name" value="ATPASE INHIBITOR/5-FORMYLTETRAHYDROFOLATE CYCLO-LIGASE"/>
    <property type="match status" value="1"/>
</dbReference>
<evidence type="ECO:0000256" key="1">
    <source>
        <dbReference type="ARBA" id="ARBA00010638"/>
    </source>
</evidence>
<evidence type="ECO:0000256" key="4">
    <source>
        <dbReference type="PIRSR" id="PIRSR006806-1"/>
    </source>
</evidence>
<dbReference type="Pfam" id="PF01812">
    <property type="entry name" value="5-FTHF_cyc-lig"/>
    <property type="match status" value="1"/>
</dbReference>
<dbReference type="PIRSF" id="PIRSF006806">
    <property type="entry name" value="FTHF_cligase"/>
    <property type="match status" value="1"/>
</dbReference>
<comment type="cofactor">
    <cofactor evidence="5">
        <name>Mg(2+)</name>
        <dbReference type="ChEBI" id="CHEBI:18420"/>
    </cofactor>
</comment>
<dbReference type="PANTHER" id="PTHR23407:SF1">
    <property type="entry name" value="5-FORMYLTETRAHYDROFOLATE CYCLO-LIGASE"/>
    <property type="match status" value="1"/>
</dbReference>
<organism evidence="6">
    <name type="scientific">Baileyella intestinalis</name>
    <dbReference type="NCBI Taxonomy" id="2606709"/>
    <lineage>
        <taxon>Bacteria</taxon>
        <taxon>Bacillati</taxon>
        <taxon>Bacillota</taxon>
        <taxon>Clostridia</taxon>
        <taxon>Peptostreptococcales</taxon>
        <taxon>Anaerovoracaceae</taxon>
        <taxon>Baileyella</taxon>
    </lineage>
</organism>
<evidence type="ECO:0000256" key="2">
    <source>
        <dbReference type="ARBA" id="ARBA00022741"/>
    </source>
</evidence>
<dbReference type="GO" id="GO:0009396">
    <property type="term" value="P:folic acid-containing compound biosynthetic process"/>
    <property type="evidence" value="ECO:0007669"/>
    <property type="project" value="TreeGrafter"/>
</dbReference>
<evidence type="ECO:0000256" key="3">
    <source>
        <dbReference type="ARBA" id="ARBA00022840"/>
    </source>
</evidence>
<gene>
    <name evidence="6" type="ORF">FYJ66_03570</name>
</gene>
<keyword evidence="3 4" id="KW-0067">ATP-binding</keyword>
<feature type="binding site" evidence="4">
    <location>
        <begin position="10"/>
        <end position="14"/>
    </location>
    <ligand>
        <name>ATP</name>
        <dbReference type="ChEBI" id="CHEBI:30616"/>
    </ligand>
</feature>
<comment type="similarity">
    <text evidence="1 5">Belongs to the 5-formyltetrahydrofolate cyclo-ligase family.</text>
</comment>
<sequence length="201" mass="22965">MNNTDLKEAKKAQRKETGKRMAALSHEYMEDASSQIAAALMKTKEYMEADTIFCYMNFGKEVVTSGIIEDALRRGKKVCIPLCHGKGVMDARYYNEDTKLVPGAYGIMEPSPEEPVAQPEDIDLAIVPCVTCDRQLSRLGHGAGYYDRFFSLFKGCKVALCFEEILVDKVVTEEHDITMDKLISEKYVYEKEYGEYRRWRP</sequence>
<name>A0A6A8M8V5_9FIRM</name>
<dbReference type="GO" id="GO:0005524">
    <property type="term" value="F:ATP binding"/>
    <property type="evidence" value="ECO:0007669"/>
    <property type="project" value="UniProtKB-KW"/>
</dbReference>
<feature type="binding site" evidence="4">
    <location>
        <position position="61"/>
    </location>
    <ligand>
        <name>substrate</name>
    </ligand>
</feature>
<dbReference type="EC" id="6.3.3.2" evidence="5"/>
<dbReference type="InterPro" id="IPR037171">
    <property type="entry name" value="NagB/RpiA_transferase-like"/>
</dbReference>
<protein>
    <recommendedName>
        <fullName evidence="5">5-formyltetrahydrofolate cyclo-ligase</fullName>
        <ecNumber evidence="5">6.3.3.2</ecNumber>
    </recommendedName>
</protein>
<dbReference type="EMBL" id="VUNB01000003">
    <property type="protein sequence ID" value="MST68669.1"/>
    <property type="molecule type" value="Genomic_DNA"/>
</dbReference>
<dbReference type="GO" id="GO:0046872">
    <property type="term" value="F:metal ion binding"/>
    <property type="evidence" value="ECO:0007669"/>
    <property type="project" value="UniProtKB-KW"/>
</dbReference>
<keyword evidence="6" id="KW-0436">Ligase</keyword>
<evidence type="ECO:0000313" key="6">
    <source>
        <dbReference type="EMBL" id="MST68669.1"/>
    </source>
</evidence>
<keyword evidence="5" id="KW-0479">Metal-binding</keyword>
<dbReference type="SUPFAM" id="SSF100950">
    <property type="entry name" value="NagB/RpiA/CoA transferase-like"/>
    <property type="match status" value="1"/>
</dbReference>
<feature type="binding site" evidence="4">
    <location>
        <position position="56"/>
    </location>
    <ligand>
        <name>substrate</name>
    </ligand>
</feature>
<comment type="caution">
    <text evidence="6">The sequence shown here is derived from an EMBL/GenBank/DDBJ whole genome shotgun (WGS) entry which is preliminary data.</text>
</comment>
<reference evidence="6" key="1">
    <citation type="submission" date="2019-09" db="EMBL/GenBank/DDBJ databases">
        <title>In-depth cultivation of the pig gut microbiome towards novel bacterial diversity and tailored functional studies.</title>
        <authorList>
            <person name="Wylensek D."/>
            <person name="Hitch T.C.A."/>
            <person name="Clavel T."/>
        </authorList>
    </citation>
    <scope>NUCLEOTIDE SEQUENCE</scope>
    <source>
        <strain evidence="6">RF-744-FAT-WT-3</strain>
    </source>
</reference>
<dbReference type="InterPro" id="IPR024185">
    <property type="entry name" value="FTHF_cligase-like_sf"/>
</dbReference>
<proteinExistence type="inferred from homology"/>
<feature type="binding site" evidence="4">
    <location>
        <begin position="138"/>
        <end position="146"/>
    </location>
    <ligand>
        <name>ATP</name>
        <dbReference type="ChEBI" id="CHEBI:30616"/>
    </ligand>
</feature>
<dbReference type="NCBIfam" id="TIGR02727">
    <property type="entry name" value="MTHFS_bact"/>
    <property type="match status" value="1"/>
</dbReference>
<evidence type="ECO:0000256" key="5">
    <source>
        <dbReference type="RuleBase" id="RU361279"/>
    </source>
</evidence>
<keyword evidence="2 4" id="KW-0547">Nucleotide-binding</keyword>
<dbReference type="InterPro" id="IPR002698">
    <property type="entry name" value="FTHF_cligase"/>
</dbReference>
<dbReference type="GO" id="GO:0030272">
    <property type="term" value="F:5-formyltetrahydrofolate cyclo-ligase activity"/>
    <property type="evidence" value="ECO:0007669"/>
    <property type="project" value="UniProtKB-EC"/>
</dbReference>
<dbReference type="RefSeq" id="WP_154572150.1">
    <property type="nucleotide sequence ID" value="NZ_VUNB01000003.1"/>
</dbReference>
<dbReference type="AlphaFoldDB" id="A0A6A8M8V5"/>
<comment type="catalytic activity">
    <reaction evidence="5">
        <text>(6S)-5-formyl-5,6,7,8-tetrahydrofolate + ATP = (6R)-5,10-methenyltetrahydrofolate + ADP + phosphate</text>
        <dbReference type="Rhea" id="RHEA:10488"/>
        <dbReference type="ChEBI" id="CHEBI:30616"/>
        <dbReference type="ChEBI" id="CHEBI:43474"/>
        <dbReference type="ChEBI" id="CHEBI:57455"/>
        <dbReference type="ChEBI" id="CHEBI:57457"/>
        <dbReference type="ChEBI" id="CHEBI:456216"/>
        <dbReference type="EC" id="6.3.3.2"/>
    </reaction>
</comment>
<keyword evidence="5" id="KW-0460">Magnesium</keyword>
<dbReference type="Gene3D" id="3.40.50.10420">
    <property type="entry name" value="NagB/RpiA/CoA transferase-like"/>
    <property type="match status" value="1"/>
</dbReference>